<keyword evidence="2 6" id="KW-0732">Signal</keyword>
<evidence type="ECO:0000256" key="6">
    <source>
        <dbReference type="SAM" id="SignalP"/>
    </source>
</evidence>
<feature type="signal peptide" evidence="6">
    <location>
        <begin position="1"/>
        <end position="19"/>
    </location>
</feature>
<name>A0AAV7ALY4_ENGPU</name>
<reference evidence="8" key="1">
    <citation type="thesis" date="2020" institute="ProQuest LLC" country="789 East Eisenhower Parkway, Ann Arbor, MI, USA">
        <title>Comparative Genomics and Chromosome Evolution.</title>
        <authorList>
            <person name="Mudd A.B."/>
        </authorList>
    </citation>
    <scope>NUCLEOTIDE SEQUENCE</scope>
    <source>
        <strain evidence="8">237g6f4</strain>
        <tissue evidence="8">Blood</tissue>
    </source>
</reference>
<dbReference type="EMBL" id="WNYA01000007">
    <property type="protein sequence ID" value="KAG8560166.1"/>
    <property type="molecule type" value="Genomic_DNA"/>
</dbReference>
<keyword evidence="5" id="KW-0812">Transmembrane</keyword>
<organism evidence="8 9">
    <name type="scientific">Engystomops pustulosus</name>
    <name type="common">Tungara frog</name>
    <name type="synonym">Physalaemus pustulosus</name>
    <dbReference type="NCBI Taxonomy" id="76066"/>
    <lineage>
        <taxon>Eukaryota</taxon>
        <taxon>Metazoa</taxon>
        <taxon>Chordata</taxon>
        <taxon>Craniata</taxon>
        <taxon>Vertebrata</taxon>
        <taxon>Euteleostomi</taxon>
        <taxon>Amphibia</taxon>
        <taxon>Batrachia</taxon>
        <taxon>Anura</taxon>
        <taxon>Neobatrachia</taxon>
        <taxon>Hyloidea</taxon>
        <taxon>Leptodactylidae</taxon>
        <taxon>Leiuperinae</taxon>
        <taxon>Engystomops</taxon>
    </lineage>
</organism>
<dbReference type="PANTHER" id="PTHR12080:SF55">
    <property type="entry name" value="LYMPHOCYTE FUNCTION-ASSOCIATED ANTIGEN 3"/>
    <property type="match status" value="1"/>
</dbReference>
<keyword evidence="3 5" id="KW-0472">Membrane</keyword>
<evidence type="ECO:0000256" key="2">
    <source>
        <dbReference type="ARBA" id="ARBA00022729"/>
    </source>
</evidence>
<dbReference type="GO" id="GO:0016020">
    <property type="term" value="C:membrane"/>
    <property type="evidence" value="ECO:0007669"/>
    <property type="project" value="UniProtKB-SubCell"/>
</dbReference>
<dbReference type="InterPro" id="IPR013783">
    <property type="entry name" value="Ig-like_fold"/>
</dbReference>
<gene>
    <name evidence="8" type="ORF">GDO81_014821</name>
</gene>
<comment type="caution">
    <text evidence="8">The sequence shown here is derived from an EMBL/GenBank/DDBJ whole genome shotgun (WGS) entry which is preliminary data.</text>
</comment>
<dbReference type="Gene3D" id="2.60.40.10">
    <property type="entry name" value="Immunoglobulins"/>
    <property type="match status" value="1"/>
</dbReference>
<accession>A0AAV7ALY4</accession>
<dbReference type="PROSITE" id="PS50835">
    <property type="entry name" value="IG_LIKE"/>
    <property type="match status" value="1"/>
</dbReference>
<feature type="chain" id="PRO_5043865753" description="Ig-like domain-containing protein" evidence="6">
    <location>
        <begin position="20"/>
        <end position="315"/>
    </location>
</feature>
<dbReference type="InterPro" id="IPR015631">
    <property type="entry name" value="CD2/SLAM_rcpt"/>
</dbReference>
<protein>
    <recommendedName>
        <fullName evidence="7">Ig-like domain-containing protein</fullName>
    </recommendedName>
</protein>
<dbReference type="Proteomes" id="UP000824782">
    <property type="component" value="Unassembled WGS sequence"/>
</dbReference>
<evidence type="ECO:0000256" key="1">
    <source>
        <dbReference type="ARBA" id="ARBA00004370"/>
    </source>
</evidence>
<dbReference type="InterPro" id="IPR036179">
    <property type="entry name" value="Ig-like_dom_sf"/>
</dbReference>
<evidence type="ECO:0000256" key="3">
    <source>
        <dbReference type="ARBA" id="ARBA00023136"/>
    </source>
</evidence>
<keyword evidence="4" id="KW-0325">Glycoprotein</keyword>
<keyword evidence="5" id="KW-1133">Transmembrane helix</keyword>
<keyword evidence="9" id="KW-1185">Reference proteome</keyword>
<dbReference type="InterPro" id="IPR007110">
    <property type="entry name" value="Ig-like_dom"/>
</dbReference>
<dbReference type="SUPFAM" id="SSF48726">
    <property type="entry name" value="Immunoglobulin"/>
    <property type="match status" value="1"/>
</dbReference>
<feature type="transmembrane region" description="Helical" evidence="5">
    <location>
        <begin position="209"/>
        <end position="228"/>
    </location>
</feature>
<evidence type="ECO:0000256" key="4">
    <source>
        <dbReference type="ARBA" id="ARBA00023180"/>
    </source>
</evidence>
<dbReference type="PANTHER" id="PTHR12080">
    <property type="entry name" value="SIGNALING LYMPHOCYTIC ACTIVATION MOLECULE"/>
    <property type="match status" value="1"/>
</dbReference>
<sequence length="315" mass="35315">MSPYYSATLLLSLIKCVFCNASCKENRNISSVEGEDVVLQVDERGFSDISWIFDNVHIASTKPDNYIDIKSRNYRNQLYSTKDGSLGMTKISPENGGTFTANIFKKEDDCIQIYHLSVYSKFSQPDLQTLCTIFGNKTFSLTCVVNKPDVRTAWSVVNTSDEVANTTILLDDTRMNHTWTCTASHLLLKVSKTIDPRILCSNATGKNSVIVIGVFVFVILLVSTLCYVTKKMKTNMHFYCCETKPKNTALAEENMYYEIESRGESPNIRIDNKDKKDVESWKDPSCTICARATNAPMGPVKTEVSLDPVYSTING</sequence>
<evidence type="ECO:0000313" key="9">
    <source>
        <dbReference type="Proteomes" id="UP000824782"/>
    </source>
</evidence>
<feature type="domain" description="Ig-like" evidence="7">
    <location>
        <begin position="125"/>
        <end position="195"/>
    </location>
</feature>
<evidence type="ECO:0000256" key="5">
    <source>
        <dbReference type="SAM" id="Phobius"/>
    </source>
</evidence>
<comment type="subcellular location">
    <subcellularLocation>
        <location evidence="1">Membrane</location>
    </subcellularLocation>
</comment>
<dbReference type="AlphaFoldDB" id="A0AAV7ALY4"/>
<evidence type="ECO:0000259" key="7">
    <source>
        <dbReference type="PROSITE" id="PS50835"/>
    </source>
</evidence>
<proteinExistence type="predicted"/>
<evidence type="ECO:0000313" key="8">
    <source>
        <dbReference type="EMBL" id="KAG8560166.1"/>
    </source>
</evidence>